<name>A0ABD6BXW5_9EURY</name>
<organism evidence="1 2">
    <name type="scientific">Halorubrum laminariae</name>
    <dbReference type="NCBI Taxonomy" id="1433523"/>
    <lineage>
        <taxon>Archaea</taxon>
        <taxon>Methanobacteriati</taxon>
        <taxon>Methanobacteriota</taxon>
        <taxon>Stenosarchaea group</taxon>
        <taxon>Halobacteria</taxon>
        <taxon>Halobacteriales</taxon>
        <taxon>Haloferacaceae</taxon>
        <taxon>Halorubrum</taxon>
    </lineage>
</organism>
<dbReference type="AlphaFoldDB" id="A0ABD6BXW5"/>
<dbReference type="Proteomes" id="UP001597185">
    <property type="component" value="Unassembled WGS sequence"/>
</dbReference>
<evidence type="ECO:0000313" key="2">
    <source>
        <dbReference type="Proteomes" id="UP001597185"/>
    </source>
</evidence>
<sequence>MPYESGNTYETAQRLGHVPIIENELVQEELDGFSTKEVDPDEAPIEDNSYALEDLPNEGIDPSYFLSIDGSLQEVPTNDDYPSNRIGFVQIAAVLTKLDLLDEQESERFVDPARVEEIDDSSLQDIVLPSSNYIRDDAETTVESWRKHIYDTFKTREIEGRSLLEIYLDVIQADPRLIDENTVDVYRCPNPDCPANTGERRSELHIHTSVDDFGHCPKCDTEVYPTDALRTHERVSESQSNRTAISDIMQVFEHLTMCAYLLYLSEENPERLSRVGFIIDGPLAIYGTGSFLHKPILQTIARVSNRQKELGYAPPIIVGIEKSGQLKDHADQIRDKMEPGTVLKMDNEYIYKYVKTGTTDDEYGVREHYGWPFIYRTRSGRVFMLKVPKLPNGEEKYDPMNYPLMRKTLESISKVETALYDDATIPVTLAHQRASIPLKTGSKVLELFSKGALNNGSS</sequence>
<gene>
    <name evidence="1" type="ORF">ACFR9T_04820</name>
</gene>
<evidence type="ECO:0008006" key="3">
    <source>
        <dbReference type="Google" id="ProtNLM"/>
    </source>
</evidence>
<dbReference type="EMBL" id="JBHUDB010000001">
    <property type="protein sequence ID" value="MFD1569909.1"/>
    <property type="molecule type" value="Genomic_DNA"/>
</dbReference>
<protein>
    <recommendedName>
        <fullName evidence="3">NurA domain-containing protein</fullName>
    </recommendedName>
</protein>
<evidence type="ECO:0000313" key="1">
    <source>
        <dbReference type="EMBL" id="MFD1569909.1"/>
    </source>
</evidence>
<reference evidence="1 2" key="1">
    <citation type="journal article" date="2019" name="Int. J. Syst. Evol. Microbiol.">
        <title>The Global Catalogue of Microorganisms (GCM) 10K type strain sequencing project: providing services to taxonomists for standard genome sequencing and annotation.</title>
        <authorList>
            <consortium name="The Broad Institute Genomics Platform"/>
            <consortium name="The Broad Institute Genome Sequencing Center for Infectious Disease"/>
            <person name="Wu L."/>
            <person name="Ma J."/>
        </authorList>
    </citation>
    <scope>NUCLEOTIDE SEQUENCE [LARGE SCALE GENOMIC DNA]</scope>
    <source>
        <strain evidence="1 2">CGMCC 1.12689</strain>
    </source>
</reference>
<keyword evidence="2" id="KW-1185">Reference proteome</keyword>
<dbReference type="RefSeq" id="WP_256416598.1">
    <property type="nucleotide sequence ID" value="NZ_JANHDL010000001.1"/>
</dbReference>
<comment type="caution">
    <text evidence="1">The sequence shown here is derived from an EMBL/GenBank/DDBJ whole genome shotgun (WGS) entry which is preliminary data.</text>
</comment>
<proteinExistence type="predicted"/>
<accession>A0ABD6BXW5</accession>